<organism evidence="1 2">
    <name type="scientific">Pocillopora damicornis</name>
    <name type="common">Cauliflower coral</name>
    <name type="synonym">Millepora damicornis</name>
    <dbReference type="NCBI Taxonomy" id="46731"/>
    <lineage>
        <taxon>Eukaryota</taxon>
        <taxon>Metazoa</taxon>
        <taxon>Cnidaria</taxon>
        <taxon>Anthozoa</taxon>
        <taxon>Hexacorallia</taxon>
        <taxon>Scleractinia</taxon>
        <taxon>Astrocoeniina</taxon>
        <taxon>Pocilloporidae</taxon>
        <taxon>Pocillopora</taxon>
    </lineage>
</organism>
<accession>A0A3M6UFA8</accession>
<comment type="caution">
    <text evidence="1">The sequence shown here is derived from an EMBL/GenBank/DDBJ whole genome shotgun (WGS) entry which is preliminary data.</text>
</comment>
<gene>
    <name evidence="1" type="ORF">pdam_00014390</name>
</gene>
<sequence length="86" mass="9560">MKYNHQGGKWARVPGYDSFSKEIVLTPFGKPYPVVAGQQLHLWYGEDLQNYTEGDNGGRAGVDKLTSGDDVEQNDKLLDVRLACNS</sequence>
<evidence type="ECO:0000313" key="1">
    <source>
        <dbReference type="EMBL" id="RMX52360.1"/>
    </source>
</evidence>
<dbReference type="AlphaFoldDB" id="A0A3M6UFA8"/>
<proteinExistence type="predicted"/>
<protein>
    <submittedName>
        <fullName evidence="1">Uncharacterized protein</fullName>
    </submittedName>
</protein>
<keyword evidence="2" id="KW-1185">Reference proteome</keyword>
<name>A0A3M6UFA8_POCDA</name>
<dbReference type="EMBL" id="RCHS01001653">
    <property type="protein sequence ID" value="RMX52360.1"/>
    <property type="molecule type" value="Genomic_DNA"/>
</dbReference>
<reference evidence="1 2" key="1">
    <citation type="journal article" date="2018" name="Sci. Rep.">
        <title>Comparative analysis of the Pocillopora damicornis genome highlights role of immune system in coral evolution.</title>
        <authorList>
            <person name="Cunning R."/>
            <person name="Bay R.A."/>
            <person name="Gillette P."/>
            <person name="Baker A.C."/>
            <person name="Traylor-Knowles N."/>
        </authorList>
    </citation>
    <scope>NUCLEOTIDE SEQUENCE [LARGE SCALE GENOMIC DNA]</scope>
    <source>
        <strain evidence="1">RSMAS</strain>
        <tissue evidence="1">Whole animal</tissue>
    </source>
</reference>
<dbReference type="Proteomes" id="UP000275408">
    <property type="component" value="Unassembled WGS sequence"/>
</dbReference>
<dbReference type="OrthoDB" id="5519333at2759"/>
<evidence type="ECO:0000313" key="2">
    <source>
        <dbReference type="Proteomes" id="UP000275408"/>
    </source>
</evidence>